<protein>
    <submittedName>
        <fullName evidence="2">Uncharacterized protein</fullName>
    </submittedName>
</protein>
<gene>
    <name evidence="2" type="ORF">R1flu_007654</name>
</gene>
<evidence type="ECO:0000256" key="1">
    <source>
        <dbReference type="SAM" id="MobiDB-lite"/>
    </source>
</evidence>
<organism evidence="2 3">
    <name type="scientific">Riccia fluitans</name>
    <dbReference type="NCBI Taxonomy" id="41844"/>
    <lineage>
        <taxon>Eukaryota</taxon>
        <taxon>Viridiplantae</taxon>
        <taxon>Streptophyta</taxon>
        <taxon>Embryophyta</taxon>
        <taxon>Marchantiophyta</taxon>
        <taxon>Marchantiopsida</taxon>
        <taxon>Marchantiidae</taxon>
        <taxon>Marchantiales</taxon>
        <taxon>Ricciaceae</taxon>
        <taxon>Riccia</taxon>
    </lineage>
</organism>
<sequence length="66" mass="7339">MLSWKARLASEGAKGDTKQGESDKEKEEISVCWEVVVIDCSETQFCSRCQMGGATVKAEIFEYMSP</sequence>
<dbReference type="EMBL" id="JBHFFA010000003">
    <property type="protein sequence ID" value="KAL2636175.1"/>
    <property type="molecule type" value="Genomic_DNA"/>
</dbReference>
<keyword evidence="3" id="KW-1185">Reference proteome</keyword>
<dbReference type="AlphaFoldDB" id="A0ABD1Z0C9"/>
<feature type="compositionally biased region" description="Basic and acidic residues" evidence="1">
    <location>
        <begin position="13"/>
        <end position="27"/>
    </location>
</feature>
<feature type="region of interest" description="Disordered" evidence="1">
    <location>
        <begin position="1"/>
        <end position="27"/>
    </location>
</feature>
<proteinExistence type="predicted"/>
<accession>A0ABD1Z0C9</accession>
<evidence type="ECO:0000313" key="2">
    <source>
        <dbReference type="EMBL" id="KAL2636175.1"/>
    </source>
</evidence>
<comment type="caution">
    <text evidence="2">The sequence shown here is derived from an EMBL/GenBank/DDBJ whole genome shotgun (WGS) entry which is preliminary data.</text>
</comment>
<dbReference type="Proteomes" id="UP001605036">
    <property type="component" value="Unassembled WGS sequence"/>
</dbReference>
<evidence type="ECO:0000313" key="3">
    <source>
        <dbReference type="Proteomes" id="UP001605036"/>
    </source>
</evidence>
<name>A0ABD1Z0C9_9MARC</name>
<reference evidence="2 3" key="1">
    <citation type="submission" date="2024-09" db="EMBL/GenBank/DDBJ databases">
        <title>Chromosome-scale assembly of Riccia fluitans.</title>
        <authorList>
            <person name="Paukszto L."/>
            <person name="Sawicki J."/>
            <person name="Karawczyk K."/>
            <person name="Piernik-Szablinska J."/>
            <person name="Szczecinska M."/>
            <person name="Mazdziarz M."/>
        </authorList>
    </citation>
    <scope>NUCLEOTIDE SEQUENCE [LARGE SCALE GENOMIC DNA]</scope>
    <source>
        <strain evidence="2">Rf_01</strain>
        <tissue evidence="2">Aerial parts of the thallus</tissue>
    </source>
</reference>